<keyword evidence="1" id="KW-1133">Transmembrane helix</keyword>
<protein>
    <submittedName>
        <fullName evidence="2">Uncharacterized protein</fullName>
    </submittedName>
</protein>
<dbReference type="Proteomes" id="UP000030635">
    <property type="component" value="Plasmid pCBJ"/>
</dbReference>
<keyword evidence="1" id="KW-0472">Membrane</keyword>
<feature type="transmembrane region" description="Helical" evidence="1">
    <location>
        <begin position="12"/>
        <end position="33"/>
    </location>
</feature>
<evidence type="ECO:0000313" key="2">
    <source>
        <dbReference type="EMBL" id="AIY85325.1"/>
    </source>
</evidence>
<dbReference type="AlphaFoldDB" id="A0A0A7G2T2"/>
<reference evidence="2 3" key="1">
    <citation type="journal article" date="2015" name="Infect. Genet. Evol.">
        <title>Genomic sequences of six botulinum neurotoxin-producing strains representing three clostridial species illustrate the mobility and diversity of botulinum neurotoxin genes.</title>
        <authorList>
            <person name="Smith T.J."/>
            <person name="Hill K.K."/>
            <person name="Xie G."/>
            <person name="Foley B.T."/>
            <person name="Williamson C.H."/>
            <person name="Foster J.T."/>
            <person name="Johnson S.L."/>
            <person name="Chertkov O."/>
            <person name="Teshima H."/>
            <person name="Gibbons H.S."/>
            <person name="Johnsky L.A."/>
            <person name="Karavis M.A."/>
            <person name="Smith L.A."/>
        </authorList>
    </citation>
    <scope>NUCLEOTIDE SEQUENCE [LARGE SCALE GENOMIC DNA]</scope>
    <source>
        <strain evidence="2 3">Sullivan</strain>
        <plasmid evidence="2">pCBJ</plasmid>
    </source>
</reference>
<keyword evidence="3" id="KW-1185">Reference proteome</keyword>
<dbReference type="RefSeq" id="WP_040113866.1">
    <property type="nucleotide sequence ID" value="NZ_CP006906.1"/>
</dbReference>
<accession>A0A0A7G2T2</accession>
<feature type="transmembrane region" description="Helical" evidence="1">
    <location>
        <begin position="53"/>
        <end position="77"/>
    </location>
</feature>
<sequence length="141" mass="15162">MGKGTGLYKKTIGKWGALNTGFMVLGGIGSYSYSRQEGHGVAYSLGKTVVDEIFYSTPVGKAAFAAQLVGMGAGFVMDNGRKNARVSHNAYRSNFGGNYSQSKNGYTMRQRGLNAINNAGVNAQQALGSEARTFHRSHYYD</sequence>
<keyword evidence="2" id="KW-0614">Plasmid</keyword>
<proteinExistence type="predicted"/>
<name>A0A0A7G2T2_9CLOT</name>
<evidence type="ECO:0000256" key="1">
    <source>
        <dbReference type="SAM" id="Phobius"/>
    </source>
</evidence>
<evidence type="ECO:0000313" key="3">
    <source>
        <dbReference type="Proteomes" id="UP000030635"/>
    </source>
</evidence>
<geneLocation type="plasmid" evidence="2 3">
    <name>pCBJ</name>
</geneLocation>
<dbReference type="KEGG" id="cbv:U729_3278"/>
<keyword evidence="1" id="KW-0812">Transmembrane</keyword>
<dbReference type="EMBL" id="CP006906">
    <property type="protein sequence ID" value="AIY85325.1"/>
    <property type="molecule type" value="Genomic_DNA"/>
</dbReference>
<dbReference type="HOGENOM" id="CLU_1821986_0_0_9"/>
<gene>
    <name evidence="2" type="ORF">U729_3278</name>
</gene>
<organism evidence="2 3">
    <name type="scientific">Clostridium baratii str. Sullivan</name>
    <dbReference type="NCBI Taxonomy" id="1415775"/>
    <lineage>
        <taxon>Bacteria</taxon>
        <taxon>Bacillati</taxon>
        <taxon>Bacillota</taxon>
        <taxon>Clostridia</taxon>
        <taxon>Eubacteriales</taxon>
        <taxon>Clostridiaceae</taxon>
        <taxon>Clostridium</taxon>
    </lineage>
</organism>